<dbReference type="Proteomes" id="UP000542353">
    <property type="component" value="Unassembled WGS sequence"/>
</dbReference>
<proteinExistence type="predicted"/>
<dbReference type="AlphaFoldDB" id="A0A7W7Z4X8"/>
<name>A0A7W7Z4X8_9BRAD</name>
<keyword evidence="3" id="KW-1185">Reference proteome</keyword>
<evidence type="ECO:0000256" key="1">
    <source>
        <dbReference type="SAM" id="MobiDB-lite"/>
    </source>
</evidence>
<organism evidence="2 3">
    <name type="scientific">Rhodopseudomonas rhenobacensis</name>
    <dbReference type="NCBI Taxonomy" id="87461"/>
    <lineage>
        <taxon>Bacteria</taxon>
        <taxon>Pseudomonadati</taxon>
        <taxon>Pseudomonadota</taxon>
        <taxon>Alphaproteobacteria</taxon>
        <taxon>Hyphomicrobiales</taxon>
        <taxon>Nitrobacteraceae</taxon>
        <taxon>Rhodopseudomonas</taxon>
    </lineage>
</organism>
<sequence length="342" mass="37740">MHVDPLAPPEAGLEAVIRQWRVAKSLERLRAQINAAFPHRSKASDGTIGDPAHQSRSSDHNPWVVDGAIGVVTAFDVTHDPANGCDAGKIAAALRASKDSRLKYIIWNRRIANASAVGASPAWTWRTYTGTNPHNHHCHISVRPEKAAFHDAQDWTFQGQQLPEEALAENAEDAERTLIAADLAALPGNDDRPLLERLVDAQDEIGSLLATHAAKTRQARAEDTEEAPRPTFEQLRPEYEALWAGCVVRHERAGEVAWHRNKLLQYKPRYEQVGAATRAPWWFIGIVHALEASFNFQGHLHNGDPLSVRTVNVPANRPRQWNPPNDWASSAIDAITGEGFAG</sequence>
<dbReference type="EMBL" id="JACHIH010000017">
    <property type="protein sequence ID" value="MBB5048044.1"/>
    <property type="molecule type" value="Genomic_DNA"/>
</dbReference>
<reference evidence="2 3" key="1">
    <citation type="submission" date="2020-08" db="EMBL/GenBank/DDBJ databases">
        <title>Genomic Encyclopedia of Type Strains, Phase IV (KMG-IV): sequencing the most valuable type-strain genomes for metagenomic binning, comparative biology and taxonomic classification.</title>
        <authorList>
            <person name="Goeker M."/>
        </authorList>
    </citation>
    <scope>NUCLEOTIDE SEQUENCE [LARGE SCALE GENOMIC DNA]</scope>
    <source>
        <strain evidence="2 3">DSM 12706</strain>
    </source>
</reference>
<evidence type="ECO:0000313" key="3">
    <source>
        <dbReference type="Proteomes" id="UP000542353"/>
    </source>
</evidence>
<evidence type="ECO:0000313" key="2">
    <source>
        <dbReference type="EMBL" id="MBB5048044.1"/>
    </source>
</evidence>
<protein>
    <submittedName>
        <fullName evidence="2">Uncharacterized protein</fullName>
    </submittedName>
</protein>
<accession>A0A7W7Z4X8</accession>
<dbReference type="RefSeq" id="WP_246432942.1">
    <property type="nucleotide sequence ID" value="NZ_JACHIH010000017.1"/>
</dbReference>
<feature type="region of interest" description="Disordered" evidence="1">
    <location>
        <begin position="40"/>
        <end position="61"/>
    </location>
</feature>
<gene>
    <name evidence="2" type="ORF">HNR60_002805</name>
</gene>
<comment type="caution">
    <text evidence="2">The sequence shown here is derived from an EMBL/GenBank/DDBJ whole genome shotgun (WGS) entry which is preliminary data.</text>
</comment>